<protein>
    <recommendedName>
        <fullName evidence="3">F-box domain-containing protein</fullName>
    </recommendedName>
</protein>
<reference evidence="2" key="1">
    <citation type="journal article" date="2014" name="Proc. Natl. Acad. Sci. U.S.A.">
        <title>Extensive sampling of basidiomycete genomes demonstrates inadequacy of the white-rot/brown-rot paradigm for wood decay fungi.</title>
        <authorList>
            <person name="Riley R."/>
            <person name="Salamov A.A."/>
            <person name="Brown D.W."/>
            <person name="Nagy L.G."/>
            <person name="Floudas D."/>
            <person name="Held B.W."/>
            <person name="Levasseur A."/>
            <person name="Lombard V."/>
            <person name="Morin E."/>
            <person name="Otillar R."/>
            <person name="Lindquist E.A."/>
            <person name="Sun H."/>
            <person name="LaButti K.M."/>
            <person name="Schmutz J."/>
            <person name="Jabbour D."/>
            <person name="Luo H."/>
            <person name="Baker S.E."/>
            <person name="Pisabarro A.G."/>
            <person name="Walton J.D."/>
            <person name="Blanchette R.A."/>
            <person name="Henrissat B."/>
            <person name="Martin F."/>
            <person name="Cullen D."/>
            <person name="Hibbett D.S."/>
            <person name="Grigoriev I.V."/>
        </authorList>
    </citation>
    <scope>NUCLEOTIDE SEQUENCE [LARGE SCALE GENOMIC DNA]</scope>
    <source>
        <strain evidence="2">MUCL 33604</strain>
    </source>
</reference>
<dbReference type="EMBL" id="KL197730">
    <property type="protein sequence ID" value="KDQ54069.1"/>
    <property type="molecule type" value="Genomic_DNA"/>
</dbReference>
<evidence type="ECO:0000313" key="1">
    <source>
        <dbReference type="EMBL" id="KDQ54069.1"/>
    </source>
</evidence>
<accession>A0A067PH06</accession>
<dbReference type="OrthoDB" id="2754177at2759"/>
<evidence type="ECO:0008006" key="3">
    <source>
        <dbReference type="Google" id="ProtNLM"/>
    </source>
</evidence>
<name>A0A067PH06_9AGAM</name>
<dbReference type="HOGENOM" id="CLU_780894_0_0_1"/>
<evidence type="ECO:0000313" key="2">
    <source>
        <dbReference type="Proteomes" id="UP000027265"/>
    </source>
</evidence>
<dbReference type="InParanoid" id="A0A067PH06"/>
<dbReference type="AlphaFoldDB" id="A0A067PH06"/>
<sequence length="328" mass="36692">MSAVGRLPIELVEDVLTWAWIGAPEKLGYKMGNTCADPLVAFLGARQRWSLFHAVSAVSSAWNAVVLSVPFLHVFIQDKLDAMGYRFLLERRRQRDAQDGVDDSSKGYFDRSHLCIDFRGQFALARILPTVTNSYSADLLYGTRDDFEMALEALASHNLSSLRIICAGSYPYAWSLGVNRRTPNDFANLLDVHIRSDNPSWLRSTRSSEDVAAILDMLPNITHLRLTEPILLKDLASRYPKLTHLSLDCLPVHQFGERTNVSSIREWGLGVAIRKGLLRHPGSSKPRIDVYSGVEEPEGWASYRCAISMVSPFIAKPNSRLVMIQSAS</sequence>
<gene>
    <name evidence="1" type="ORF">JAAARDRAFT_38672</name>
</gene>
<proteinExistence type="predicted"/>
<dbReference type="Proteomes" id="UP000027265">
    <property type="component" value="Unassembled WGS sequence"/>
</dbReference>
<keyword evidence="2" id="KW-1185">Reference proteome</keyword>
<organism evidence="1 2">
    <name type="scientific">Jaapia argillacea MUCL 33604</name>
    <dbReference type="NCBI Taxonomy" id="933084"/>
    <lineage>
        <taxon>Eukaryota</taxon>
        <taxon>Fungi</taxon>
        <taxon>Dikarya</taxon>
        <taxon>Basidiomycota</taxon>
        <taxon>Agaricomycotina</taxon>
        <taxon>Agaricomycetes</taxon>
        <taxon>Agaricomycetidae</taxon>
        <taxon>Jaapiales</taxon>
        <taxon>Jaapiaceae</taxon>
        <taxon>Jaapia</taxon>
    </lineage>
</organism>